<dbReference type="EMBL" id="JBHSCZ010000001">
    <property type="protein sequence ID" value="MFC4262070.1"/>
    <property type="molecule type" value="Genomic_DNA"/>
</dbReference>
<reference evidence="5" key="1">
    <citation type="journal article" date="2019" name="Int. J. Syst. Evol. Microbiol.">
        <title>The Global Catalogue of Microorganisms (GCM) 10K type strain sequencing project: providing services to taxonomists for standard genome sequencing and annotation.</title>
        <authorList>
            <consortium name="The Broad Institute Genomics Platform"/>
            <consortium name="The Broad Institute Genome Sequencing Center for Infectious Disease"/>
            <person name="Wu L."/>
            <person name="Ma J."/>
        </authorList>
    </citation>
    <scope>NUCLEOTIDE SEQUENCE [LARGE SCALE GENOMIC DNA]</scope>
    <source>
        <strain evidence="5">CECT 8289</strain>
    </source>
</reference>
<comment type="caution">
    <text evidence="4">The sequence shown here is derived from an EMBL/GenBank/DDBJ whole genome shotgun (WGS) entry which is preliminary data.</text>
</comment>
<feature type="site" description="Transition state stabilizer" evidence="3">
    <location>
        <position position="22"/>
    </location>
</feature>
<name>A0ABV8QP61_9BACT</name>
<evidence type="ECO:0000256" key="3">
    <source>
        <dbReference type="HAMAP-Rule" id="MF_00108"/>
    </source>
</evidence>
<dbReference type="Gene3D" id="3.90.550.10">
    <property type="entry name" value="Spore Coat Polysaccharide Biosynthesis Protein SpsA, Chain A"/>
    <property type="match status" value="1"/>
</dbReference>
<dbReference type="InterPro" id="IPR050088">
    <property type="entry name" value="IspD/TarI_cytidylyltransf_bact"/>
</dbReference>
<evidence type="ECO:0000313" key="4">
    <source>
        <dbReference type="EMBL" id="MFC4262070.1"/>
    </source>
</evidence>
<comment type="catalytic activity">
    <reaction evidence="3">
        <text>2-C-methyl-D-erythritol 4-phosphate + CTP + H(+) = 4-CDP-2-C-methyl-D-erythritol + diphosphate</text>
        <dbReference type="Rhea" id="RHEA:13429"/>
        <dbReference type="ChEBI" id="CHEBI:15378"/>
        <dbReference type="ChEBI" id="CHEBI:33019"/>
        <dbReference type="ChEBI" id="CHEBI:37563"/>
        <dbReference type="ChEBI" id="CHEBI:57823"/>
        <dbReference type="ChEBI" id="CHEBI:58262"/>
        <dbReference type="EC" id="2.7.7.60"/>
    </reaction>
</comment>
<dbReference type="GO" id="GO:0050518">
    <property type="term" value="F:2-C-methyl-D-erythritol 4-phosphate cytidylyltransferase activity"/>
    <property type="evidence" value="ECO:0007669"/>
    <property type="project" value="UniProtKB-EC"/>
</dbReference>
<dbReference type="InterPro" id="IPR001228">
    <property type="entry name" value="IspD"/>
</dbReference>
<protein>
    <recommendedName>
        <fullName evidence="3">2-C-methyl-D-erythritol 4-phosphate cytidylyltransferase</fullName>
        <ecNumber evidence="3">2.7.7.60</ecNumber>
    </recommendedName>
    <alternativeName>
        <fullName evidence="3">4-diphosphocytidyl-2C-methyl-D-erythritol synthase</fullName>
    </alternativeName>
    <alternativeName>
        <fullName evidence="3">MEP cytidylyltransferase</fullName>
        <shortName evidence="3">MCT</shortName>
    </alternativeName>
</protein>
<proteinExistence type="inferred from homology"/>
<dbReference type="InterPro" id="IPR034683">
    <property type="entry name" value="IspD/TarI"/>
</dbReference>
<dbReference type="InterPro" id="IPR029044">
    <property type="entry name" value="Nucleotide-diphossugar_trans"/>
</dbReference>
<comment type="similarity">
    <text evidence="3">Belongs to the IspD/TarI cytidylyltransferase family. IspD subfamily.</text>
</comment>
<sequence>MKKYVILVAGGNGTRMNSVVPKQFLLLNGKPVLYYAMNTFLQQFPDCKIILVLPEEHIAAGQEIIDAFFDYSRIDIVTGGRTRFHSVQNGLAMVQDENSVIFVHDAVRPLVSGALLQRCLDAVLEFGSAIPVVDCKDSLRRLVDDGNEAVDRSLIKLVQTPQAFHGKILLPAFKIDYKDKFTDEANVVEAFGLKVMLVEGDAANIKITQPADLIFAAAMLQTAE</sequence>
<dbReference type="HAMAP" id="MF_00108">
    <property type="entry name" value="IspD"/>
    <property type="match status" value="1"/>
</dbReference>
<accession>A0ABV8QP61</accession>
<dbReference type="NCBIfam" id="TIGR00453">
    <property type="entry name" value="ispD"/>
    <property type="match status" value="1"/>
</dbReference>
<comment type="pathway">
    <text evidence="3">Isoprenoid biosynthesis; isopentenyl diphosphate biosynthesis via DXP pathway; isopentenyl diphosphate from 1-deoxy-D-xylulose 5-phosphate: step 2/6.</text>
</comment>
<feature type="site" description="Positions MEP for the nucleophilic attack" evidence="3">
    <location>
        <position position="206"/>
    </location>
</feature>
<keyword evidence="3" id="KW-0414">Isoprene biosynthesis</keyword>
<dbReference type="Pfam" id="PF01128">
    <property type="entry name" value="IspD"/>
    <property type="match status" value="1"/>
</dbReference>
<keyword evidence="5" id="KW-1185">Reference proteome</keyword>
<dbReference type="Proteomes" id="UP001595907">
    <property type="component" value="Unassembled WGS sequence"/>
</dbReference>
<dbReference type="NCBIfam" id="NF001186">
    <property type="entry name" value="PRK00155.2-3"/>
    <property type="match status" value="1"/>
</dbReference>
<dbReference type="PANTHER" id="PTHR32125:SF4">
    <property type="entry name" value="2-C-METHYL-D-ERYTHRITOL 4-PHOSPHATE CYTIDYLYLTRANSFERASE, CHLOROPLASTIC"/>
    <property type="match status" value="1"/>
</dbReference>
<evidence type="ECO:0000256" key="1">
    <source>
        <dbReference type="ARBA" id="ARBA00022679"/>
    </source>
</evidence>
<evidence type="ECO:0000256" key="2">
    <source>
        <dbReference type="ARBA" id="ARBA00022695"/>
    </source>
</evidence>
<comment type="function">
    <text evidence="3">Catalyzes the formation of 4-diphosphocytidyl-2-C-methyl-D-erythritol from CTP and 2-C-methyl-D-erythritol 4-phosphate (MEP).</text>
</comment>
<dbReference type="PANTHER" id="PTHR32125">
    <property type="entry name" value="2-C-METHYL-D-ERYTHRITOL 4-PHOSPHATE CYTIDYLYLTRANSFERASE, CHLOROPLASTIC"/>
    <property type="match status" value="1"/>
</dbReference>
<keyword evidence="2 3" id="KW-0548">Nucleotidyltransferase</keyword>
<gene>
    <name evidence="3" type="primary">ispD</name>
    <name evidence="4" type="ORF">ACFOWM_04215</name>
</gene>
<keyword evidence="1 3" id="KW-0808">Transferase</keyword>
<dbReference type="SUPFAM" id="SSF53448">
    <property type="entry name" value="Nucleotide-diphospho-sugar transferases"/>
    <property type="match status" value="1"/>
</dbReference>
<feature type="site" description="Transition state stabilizer" evidence="3">
    <location>
        <position position="15"/>
    </location>
</feature>
<feature type="site" description="Positions MEP for the nucleophilic attack" evidence="3">
    <location>
        <position position="152"/>
    </location>
</feature>
<dbReference type="CDD" id="cd02516">
    <property type="entry name" value="CDP-ME_synthetase"/>
    <property type="match status" value="1"/>
</dbReference>
<dbReference type="EC" id="2.7.7.60" evidence="3"/>
<evidence type="ECO:0000313" key="5">
    <source>
        <dbReference type="Proteomes" id="UP001595907"/>
    </source>
</evidence>
<organism evidence="4 5">
    <name type="scientific">Ferruginibacter yonginensis</name>
    <dbReference type="NCBI Taxonomy" id="1310416"/>
    <lineage>
        <taxon>Bacteria</taxon>
        <taxon>Pseudomonadati</taxon>
        <taxon>Bacteroidota</taxon>
        <taxon>Chitinophagia</taxon>
        <taxon>Chitinophagales</taxon>
        <taxon>Chitinophagaceae</taxon>
        <taxon>Ferruginibacter</taxon>
    </lineage>
</organism>
<dbReference type="RefSeq" id="WP_379707432.1">
    <property type="nucleotide sequence ID" value="NZ_JBHSCZ010000001.1"/>
</dbReference>